<name>A0A843URU1_COLES</name>
<sequence>MAAGLGVATVVLAVGWLFHLIAVNNDPSLFVGDGRNPSEIAVYSAFTAFLVYIAGIVILFFDIFTQAGGRSAREAKLVPVQHAWWSNTAAAAAQQGVCEEVATLCRRIRQQRRTSRAQRYHVRSSEKGQIGEL</sequence>
<feature type="transmembrane region" description="Helical" evidence="1">
    <location>
        <begin position="41"/>
        <end position="64"/>
    </location>
</feature>
<keyword evidence="3" id="KW-1185">Reference proteome</keyword>
<dbReference type="Proteomes" id="UP000652761">
    <property type="component" value="Unassembled WGS sequence"/>
</dbReference>
<accession>A0A843URU1</accession>
<evidence type="ECO:0000313" key="2">
    <source>
        <dbReference type="EMBL" id="MQL85187.1"/>
    </source>
</evidence>
<evidence type="ECO:0000256" key="1">
    <source>
        <dbReference type="SAM" id="Phobius"/>
    </source>
</evidence>
<proteinExistence type="predicted"/>
<keyword evidence="1" id="KW-0812">Transmembrane</keyword>
<comment type="caution">
    <text evidence="2">The sequence shown here is derived from an EMBL/GenBank/DDBJ whole genome shotgun (WGS) entry which is preliminary data.</text>
</comment>
<keyword evidence="1" id="KW-1133">Transmembrane helix</keyword>
<organism evidence="2 3">
    <name type="scientific">Colocasia esculenta</name>
    <name type="common">Wild taro</name>
    <name type="synonym">Arum esculentum</name>
    <dbReference type="NCBI Taxonomy" id="4460"/>
    <lineage>
        <taxon>Eukaryota</taxon>
        <taxon>Viridiplantae</taxon>
        <taxon>Streptophyta</taxon>
        <taxon>Embryophyta</taxon>
        <taxon>Tracheophyta</taxon>
        <taxon>Spermatophyta</taxon>
        <taxon>Magnoliopsida</taxon>
        <taxon>Liliopsida</taxon>
        <taxon>Araceae</taxon>
        <taxon>Aroideae</taxon>
        <taxon>Colocasieae</taxon>
        <taxon>Colocasia</taxon>
    </lineage>
</organism>
<evidence type="ECO:0000313" key="3">
    <source>
        <dbReference type="Proteomes" id="UP000652761"/>
    </source>
</evidence>
<gene>
    <name evidence="2" type="ORF">Taro_017705</name>
</gene>
<protein>
    <submittedName>
        <fullName evidence="2">Uncharacterized protein</fullName>
    </submittedName>
</protein>
<dbReference type="AlphaFoldDB" id="A0A843URU1"/>
<keyword evidence="1" id="KW-0472">Membrane</keyword>
<reference evidence="2" key="1">
    <citation type="submission" date="2017-07" db="EMBL/GenBank/DDBJ databases">
        <title>Taro Niue Genome Assembly and Annotation.</title>
        <authorList>
            <person name="Atibalentja N."/>
            <person name="Keating K."/>
            <person name="Fields C.J."/>
        </authorList>
    </citation>
    <scope>NUCLEOTIDE SEQUENCE</scope>
    <source>
        <strain evidence="2">Niue_2</strain>
        <tissue evidence="2">Leaf</tissue>
    </source>
</reference>
<dbReference type="EMBL" id="NMUH01000813">
    <property type="protein sequence ID" value="MQL85187.1"/>
    <property type="molecule type" value="Genomic_DNA"/>
</dbReference>